<dbReference type="PANTHER" id="PTHR45427">
    <property type="entry name" value="MUCIN-15"/>
    <property type="match status" value="1"/>
</dbReference>
<sequence>VQPISQEVILSTASAINPSTISHTASAAASAKENVTKGTERSSWPDNTAPQSIDGTTLSPHVTIISKDGINNPAANSSRIPTSLAGFTTIGDFSRVTKSAAATSASTAVPSNSTVTYNSPSAVALPSETSASNPTMFPTSINLTSPMVEQDSPTSNFNLVQQTTELNQNFSNASTASPHSKDASENKTNKGVVIGGVIVGAILGSILISLICYFICGKKRLESFSHRRLYDDTRNDPVFHLDNSLGPYDTRCGCASDDKTSGADKAEEDITGWPSDGIPMADITPSHISL</sequence>
<dbReference type="EMBL" id="VZRI01011152">
    <property type="protein sequence ID" value="NWU99036.1"/>
    <property type="molecule type" value="Genomic_DNA"/>
</dbReference>
<comment type="caution">
    <text evidence="3">The sequence shown here is derived from an EMBL/GenBank/DDBJ whole genome shotgun (WGS) entry which is preliminary data.</text>
</comment>
<dbReference type="Pfam" id="PF15672">
    <property type="entry name" value="Mucin15"/>
    <property type="match status" value="1"/>
</dbReference>
<dbReference type="InterPro" id="IPR031371">
    <property type="entry name" value="Mucin-15"/>
</dbReference>
<keyword evidence="4" id="KW-1185">Reference proteome</keyword>
<evidence type="ECO:0000313" key="4">
    <source>
        <dbReference type="Proteomes" id="UP000544127"/>
    </source>
</evidence>
<feature type="compositionally biased region" description="Polar residues" evidence="1">
    <location>
        <begin position="41"/>
        <end position="58"/>
    </location>
</feature>
<dbReference type="OrthoDB" id="9950822at2759"/>
<name>A0A7K6BCD3_UPUEP</name>
<evidence type="ECO:0000256" key="2">
    <source>
        <dbReference type="SAM" id="Phobius"/>
    </source>
</evidence>
<dbReference type="Proteomes" id="UP000544127">
    <property type="component" value="Unassembled WGS sequence"/>
</dbReference>
<feature type="non-terminal residue" evidence="3">
    <location>
        <position position="290"/>
    </location>
</feature>
<evidence type="ECO:0000256" key="1">
    <source>
        <dbReference type="SAM" id="MobiDB-lite"/>
    </source>
</evidence>
<evidence type="ECO:0000313" key="3">
    <source>
        <dbReference type="EMBL" id="NWU99036.1"/>
    </source>
</evidence>
<reference evidence="3 4" key="1">
    <citation type="submission" date="2019-09" db="EMBL/GenBank/DDBJ databases">
        <title>Bird 10,000 Genomes (B10K) Project - Family phase.</title>
        <authorList>
            <person name="Zhang G."/>
        </authorList>
    </citation>
    <scope>NUCLEOTIDE SEQUENCE [LARGE SCALE GENOMIC DNA]</scope>
    <source>
        <strain evidence="3">B10K-DU-012-37</strain>
    </source>
</reference>
<feature type="transmembrane region" description="Helical" evidence="2">
    <location>
        <begin position="192"/>
        <end position="216"/>
    </location>
</feature>
<keyword evidence="2" id="KW-1133">Transmembrane helix</keyword>
<gene>
    <name evidence="3" type="primary">Muc15</name>
    <name evidence="3" type="ORF">UPUEPO_R15183</name>
</gene>
<proteinExistence type="predicted"/>
<protein>
    <submittedName>
        <fullName evidence="3">MUC15 protein</fullName>
    </submittedName>
</protein>
<keyword evidence="2" id="KW-0812">Transmembrane</keyword>
<feature type="non-terminal residue" evidence="3">
    <location>
        <position position="1"/>
    </location>
</feature>
<dbReference type="PANTHER" id="PTHR45427:SF1">
    <property type="entry name" value="MUCIN-15"/>
    <property type="match status" value="1"/>
</dbReference>
<keyword evidence="2" id="KW-0472">Membrane</keyword>
<dbReference type="AlphaFoldDB" id="A0A7K6BCD3"/>
<feature type="region of interest" description="Disordered" evidence="1">
    <location>
        <begin position="27"/>
        <end position="58"/>
    </location>
</feature>
<accession>A0A7K6BCD3</accession>
<organism evidence="3 4">
    <name type="scientific">Upupa epops</name>
    <name type="common">Eurasian hoopoe</name>
    <dbReference type="NCBI Taxonomy" id="57439"/>
    <lineage>
        <taxon>Eukaryota</taxon>
        <taxon>Metazoa</taxon>
        <taxon>Chordata</taxon>
        <taxon>Craniata</taxon>
        <taxon>Vertebrata</taxon>
        <taxon>Euteleostomi</taxon>
        <taxon>Archelosauria</taxon>
        <taxon>Archosauria</taxon>
        <taxon>Dinosauria</taxon>
        <taxon>Saurischia</taxon>
        <taxon>Theropoda</taxon>
        <taxon>Coelurosauria</taxon>
        <taxon>Aves</taxon>
        <taxon>Neognathae</taxon>
        <taxon>Neoaves</taxon>
        <taxon>Telluraves</taxon>
        <taxon>Coraciimorphae</taxon>
        <taxon>Bucerotiformes</taxon>
        <taxon>Upupidae</taxon>
        <taxon>Upupa</taxon>
    </lineage>
</organism>